<feature type="domain" description="RNA polymerase sigma factor 70 region 4 type 2" evidence="6">
    <location>
        <begin position="115"/>
        <end position="165"/>
    </location>
</feature>
<accession>A0A5C6RM78</accession>
<keyword evidence="3" id="KW-0731">Sigma factor</keyword>
<dbReference type="GO" id="GO:0003677">
    <property type="term" value="F:DNA binding"/>
    <property type="evidence" value="ECO:0007669"/>
    <property type="project" value="InterPro"/>
</dbReference>
<dbReference type="InterPro" id="IPR013324">
    <property type="entry name" value="RNA_pol_sigma_r3/r4-like"/>
</dbReference>
<feature type="domain" description="RNA polymerase sigma-70 region 2" evidence="5">
    <location>
        <begin position="21"/>
        <end position="87"/>
    </location>
</feature>
<name>A0A5C6RM78_9BACT</name>
<dbReference type="EMBL" id="VOOR01000025">
    <property type="protein sequence ID" value="TXB62730.1"/>
    <property type="molecule type" value="Genomic_DNA"/>
</dbReference>
<keyword evidence="2" id="KW-0805">Transcription regulation</keyword>
<dbReference type="InterPro" id="IPR036388">
    <property type="entry name" value="WH-like_DNA-bd_sf"/>
</dbReference>
<dbReference type="GO" id="GO:0016987">
    <property type="term" value="F:sigma factor activity"/>
    <property type="evidence" value="ECO:0007669"/>
    <property type="project" value="UniProtKB-KW"/>
</dbReference>
<dbReference type="AlphaFoldDB" id="A0A5C6RM78"/>
<dbReference type="OrthoDB" id="1056775at2"/>
<reference evidence="7 8" key="1">
    <citation type="submission" date="2019-08" db="EMBL/GenBank/DDBJ databases">
        <title>Genome of Phaeodactylibacter luteus.</title>
        <authorList>
            <person name="Bowman J.P."/>
        </authorList>
    </citation>
    <scope>NUCLEOTIDE SEQUENCE [LARGE SCALE GENOMIC DNA]</scope>
    <source>
        <strain evidence="7 8">KCTC 42180</strain>
    </source>
</reference>
<gene>
    <name evidence="7" type="ORF">FRY97_12680</name>
</gene>
<dbReference type="PANTHER" id="PTHR43133:SF46">
    <property type="entry name" value="RNA POLYMERASE SIGMA-70 FACTOR ECF SUBFAMILY"/>
    <property type="match status" value="1"/>
</dbReference>
<evidence type="ECO:0000256" key="3">
    <source>
        <dbReference type="ARBA" id="ARBA00023082"/>
    </source>
</evidence>
<dbReference type="SUPFAM" id="SSF88659">
    <property type="entry name" value="Sigma3 and sigma4 domains of RNA polymerase sigma factors"/>
    <property type="match status" value="1"/>
</dbReference>
<dbReference type="InterPro" id="IPR013249">
    <property type="entry name" value="RNA_pol_sigma70_r4_t2"/>
</dbReference>
<dbReference type="InterPro" id="IPR014284">
    <property type="entry name" value="RNA_pol_sigma-70_dom"/>
</dbReference>
<evidence type="ECO:0000313" key="7">
    <source>
        <dbReference type="EMBL" id="TXB62730.1"/>
    </source>
</evidence>
<dbReference type="CDD" id="cd06171">
    <property type="entry name" value="Sigma70_r4"/>
    <property type="match status" value="1"/>
</dbReference>
<evidence type="ECO:0000256" key="4">
    <source>
        <dbReference type="ARBA" id="ARBA00023163"/>
    </source>
</evidence>
<dbReference type="SUPFAM" id="SSF88946">
    <property type="entry name" value="Sigma2 domain of RNA polymerase sigma factors"/>
    <property type="match status" value="1"/>
</dbReference>
<dbReference type="Pfam" id="PF08281">
    <property type="entry name" value="Sigma70_r4_2"/>
    <property type="match status" value="1"/>
</dbReference>
<dbReference type="Gene3D" id="1.10.1740.10">
    <property type="match status" value="1"/>
</dbReference>
<evidence type="ECO:0000256" key="2">
    <source>
        <dbReference type="ARBA" id="ARBA00023015"/>
    </source>
</evidence>
<comment type="similarity">
    <text evidence="1">Belongs to the sigma-70 factor family. ECF subfamily.</text>
</comment>
<keyword evidence="4" id="KW-0804">Transcription</keyword>
<dbReference type="Proteomes" id="UP000321580">
    <property type="component" value="Unassembled WGS sequence"/>
</dbReference>
<dbReference type="InterPro" id="IPR039425">
    <property type="entry name" value="RNA_pol_sigma-70-like"/>
</dbReference>
<comment type="caution">
    <text evidence="7">The sequence shown here is derived from an EMBL/GenBank/DDBJ whole genome shotgun (WGS) entry which is preliminary data.</text>
</comment>
<evidence type="ECO:0000259" key="5">
    <source>
        <dbReference type="Pfam" id="PF04542"/>
    </source>
</evidence>
<dbReference type="InterPro" id="IPR013325">
    <property type="entry name" value="RNA_pol_sigma_r2"/>
</dbReference>
<evidence type="ECO:0000256" key="1">
    <source>
        <dbReference type="ARBA" id="ARBA00010641"/>
    </source>
</evidence>
<dbReference type="PANTHER" id="PTHR43133">
    <property type="entry name" value="RNA POLYMERASE ECF-TYPE SIGMA FACTO"/>
    <property type="match status" value="1"/>
</dbReference>
<proteinExistence type="inferred from homology"/>
<evidence type="ECO:0000259" key="6">
    <source>
        <dbReference type="Pfam" id="PF08281"/>
    </source>
</evidence>
<dbReference type="Pfam" id="PF04542">
    <property type="entry name" value="Sigma70_r2"/>
    <property type="match status" value="1"/>
</dbReference>
<dbReference type="GO" id="GO:0006352">
    <property type="term" value="P:DNA-templated transcription initiation"/>
    <property type="evidence" value="ECO:0007669"/>
    <property type="project" value="InterPro"/>
</dbReference>
<dbReference type="InterPro" id="IPR007627">
    <property type="entry name" value="RNA_pol_sigma70_r2"/>
</dbReference>
<sequence length="187" mass="21321">MTEEDLIAACRKEDRRAQQQLYERFAPVMFGVCRRYIKTEADAEDVLAEAFFKVFTNLQQYRGQGSFEGWVRRIVVNEALMFLRKRHNFRLTAELSEADRPAPAHFAQQIAANDILGLLAFLPTGYRTVFNLYILEGYKHREIADILGISINTSKSQLILARKRMQELLQAAGYPGLENYGSPGKGA</sequence>
<keyword evidence="8" id="KW-1185">Reference proteome</keyword>
<dbReference type="Gene3D" id="1.10.10.10">
    <property type="entry name" value="Winged helix-like DNA-binding domain superfamily/Winged helix DNA-binding domain"/>
    <property type="match status" value="1"/>
</dbReference>
<evidence type="ECO:0000313" key="8">
    <source>
        <dbReference type="Proteomes" id="UP000321580"/>
    </source>
</evidence>
<dbReference type="NCBIfam" id="TIGR02937">
    <property type="entry name" value="sigma70-ECF"/>
    <property type="match status" value="1"/>
</dbReference>
<organism evidence="7 8">
    <name type="scientific">Phaeodactylibacter luteus</name>
    <dbReference type="NCBI Taxonomy" id="1564516"/>
    <lineage>
        <taxon>Bacteria</taxon>
        <taxon>Pseudomonadati</taxon>
        <taxon>Bacteroidota</taxon>
        <taxon>Saprospiria</taxon>
        <taxon>Saprospirales</taxon>
        <taxon>Haliscomenobacteraceae</taxon>
        <taxon>Phaeodactylibacter</taxon>
    </lineage>
</organism>
<protein>
    <submittedName>
        <fullName evidence="7">RNA polymerase sigma factor</fullName>
    </submittedName>
</protein>